<dbReference type="PANTHER" id="PTHR48041:SF78">
    <property type="entry name" value="ABC TRANSPORTER EXPRESSED IN TRACHEA, ISOFORM A"/>
    <property type="match status" value="1"/>
</dbReference>
<comment type="subcellular location">
    <subcellularLocation>
        <location evidence="1">Membrane</location>
        <topology evidence="1">Multi-pass membrane protein</topology>
    </subcellularLocation>
</comment>
<feature type="region of interest" description="Disordered" evidence="9">
    <location>
        <begin position="38"/>
        <end position="63"/>
    </location>
</feature>
<dbReference type="FunCoup" id="A0A6P6Y630">
    <property type="interactions" value="250"/>
</dbReference>
<evidence type="ECO:0000313" key="13">
    <source>
        <dbReference type="RefSeq" id="XP_027200755.1"/>
    </source>
</evidence>
<evidence type="ECO:0000256" key="4">
    <source>
        <dbReference type="ARBA" id="ARBA00022692"/>
    </source>
</evidence>
<dbReference type="Proteomes" id="UP000515146">
    <property type="component" value="Unplaced"/>
</dbReference>
<evidence type="ECO:0000256" key="6">
    <source>
        <dbReference type="ARBA" id="ARBA00022840"/>
    </source>
</evidence>
<evidence type="ECO:0000256" key="2">
    <source>
        <dbReference type="ARBA" id="ARBA00005814"/>
    </source>
</evidence>
<dbReference type="OMA" id="MIGVEYD"/>
<keyword evidence="7 10" id="KW-1133">Transmembrane helix</keyword>
<feature type="transmembrane region" description="Helical" evidence="10">
    <location>
        <begin position="502"/>
        <end position="524"/>
    </location>
</feature>
<feature type="transmembrane region" description="Helical" evidence="10">
    <location>
        <begin position="612"/>
        <end position="632"/>
    </location>
</feature>
<dbReference type="PANTHER" id="PTHR48041">
    <property type="entry name" value="ABC TRANSPORTER G FAMILY MEMBER 28"/>
    <property type="match status" value="1"/>
</dbReference>
<evidence type="ECO:0000256" key="3">
    <source>
        <dbReference type="ARBA" id="ARBA00022448"/>
    </source>
</evidence>
<feature type="domain" description="ABC transporter" evidence="11">
    <location>
        <begin position="84"/>
        <end position="365"/>
    </location>
</feature>
<feature type="transmembrane region" description="Helical" evidence="10">
    <location>
        <begin position="583"/>
        <end position="606"/>
    </location>
</feature>
<protein>
    <submittedName>
        <fullName evidence="13">ATP-binding cassette sub-family G member 1-like</fullName>
    </submittedName>
</protein>
<evidence type="ECO:0000256" key="9">
    <source>
        <dbReference type="SAM" id="MobiDB-lite"/>
    </source>
</evidence>
<dbReference type="Pfam" id="PF01061">
    <property type="entry name" value="ABC2_membrane"/>
    <property type="match status" value="1"/>
</dbReference>
<gene>
    <name evidence="13" type="primary">LOC113794813</name>
</gene>
<dbReference type="InterPro" id="IPR003439">
    <property type="entry name" value="ABC_transporter-like_ATP-bd"/>
</dbReference>
<evidence type="ECO:0000313" key="12">
    <source>
        <dbReference type="Proteomes" id="UP000515146"/>
    </source>
</evidence>
<dbReference type="GO" id="GO:0005524">
    <property type="term" value="F:ATP binding"/>
    <property type="evidence" value="ECO:0007669"/>
    <property type="project" value="UniProtKB-KW"/>
</dbReference>
<dbReference type="GO" id="GO:0140359">
    <property type="term" value="F:ABC-type transporter activity"/>
    <property type="evidence" value="ECO:0007669"/>
    <property type="project" value="InterPro"/>
</dbReference>
<keyword evidence="4 10" id="KW-0812">Transmembrane</keyword>
<dbReference type="Pfam" id="PF00005">
    <property type="entry name" value="ABC_tran"/>
    <property type="match status" value="1"/>
</dbReference>
<dbReference type="Pfam" id="PF19055">
    <property type="entry name" value="ABC2_membrane_7"/>
    <property type="match status" value="1"/>
</dbReference>
<keyword evidence="12" id="KW-1185">Reference proteome</keyword>
<dbReference type="GO" id="GO:0016887">
    <property type="term" value="F:ATP hydrolysis activity"/>
    <property type="evidence" value="ECO:0007669"/>
    <property type="project" value="InterPro"/>
</dbReference>
<dbReference type="AlphaFoldDB" id="A0A6P6Y630"/>
<sequence length="766" mass="85571">MNSMMEPEQHDNDVDAMSMASNAPVVTSGNRQINIQIASSQPQQSAHSKHTTNLFSHSSNPNSNRKTITVMWHNLIYTVERKQLNLSQCFHAGRCSPMTSQKRTILKGITGRFQTGHLTAVMGPSGSGKSTMLECIVGFRKKGLSGNVNVVCDQSDSNVDNLRVALISQTDYLIEVFTVREMLVYASRLKNHDRQMPIDEEQQLTTVVTTVSDGQIDNGNSGSKNTLILPHKSDNYHHQLAVNIIQRLGLDVCADTRAANCSGGQKKRISIGVEMISKPNILILDEPTSGLDSSACFQTVSVMQRLTRDAYCPTGVVCTIHQPSARVFNLFDHIYIISYNGYCIYEGSPQHMLEYLSNVDLVCPQFHNPADFIAEVASGEHGQEQVQRLIEVKERIDLQMPDLIVADRSLSQYSSQINYPTFLHIWILLQRTSKQIIRDPMLNWLRLLSHVTTAIFIGVLYGAEVGEPALCPPTVSPLNDLEQFTQHRTKYQSDLVTTTENLSFIFFTLMFTLFGAMMPIIMTFPDNLNVLKKEKTNGWYSLAAYYTALSVAEIPFQICFPTSFAVIGYLMTGQIMSVKRFGLFILINILMAFTAQSQGLLIGGLFMSDASAAVFLGPITTVPIMLFGGFFVRISTIPSYLKIFGYTSYLRYAFELMIMTIYGLDRCQLTPQQLAALNETAEKPEWMGMASMILGEGGEKFLDGFTRSLGGTFDPSLGKKYASSLLDQFDVDENYFYSHFAILLLFVAVLRLLTYFVVSIKINKSD</sequence>
<keyword evidence="8 10" id="KW-0472">Membrane</keyword>
<dbReference type="InterPro" id="IPR017871">
    <property type="entry name" value="ABC_transporter-like_CS"/>
</dbReference>
<comment type="similarity">
    <text evidence="2">Belongs to the ABC transporter superfamily. ABCG family. Eye pigment precursor importer (TC 3.A.1.204) subfamily.</text>
</comment>
<dbReference type="SUPFAM" id="SSF52540">
    <property type="entry name" value="P-loop containing nucleoside triphosphate hydrolases"/>
    <property type="match status" value="1"/>
</dbReference>
<dbReference type="PROSITE" id="PS50893">
    <property type="entry name" value="ABC_TRANSPORTER_2"/>
    <property type="match status" value="1"/>
</dbReference>
<feature type="transmembrane region" description="Helical" evidence="10">
    <location>
        <begin position="544"/>
        <end position="571"/>
    </location>
</feature>
<accession>A0A6P6Y630</accession>
<feature type="compositionally biased region" description="Polar residues" evidence="9">
    <location>
        <begin position="51"/>
        <end position="63"/>
    </location>
</feature>
<dbReference type="InterPro" id="IPR003593">
    <property type="entry name" value="AAA+_ATPase"/>
</dbReference>
<dbReference type="SMART" id="SM00382">
    <property type="entry name" value="AAA"/>
    <property type="match status" value="1"/>
</dbReference>
<feature type="transmembrane region" description="Helical" evidence="10">
    <location>
        <begin position="644"/>
        <end position="664"/>
    </location>
</feature>
<evidence type="ECO:0000256" key="5">
    <source>
        <dbReference type="ARBA" id="ARBA00022741"/>
    </source>
</evidence>
<evidence type="ECO:0000259" key="11">
    <source>
        <dbReference type="PROSITE" id="PS50893"/>
    </source>
</evidence>
<keyword evidence="6" id="KW-0067">ATP-binding</keyword>
<reference evidence="13" key="1">
    <citation type="submission" date="2025-08" db="UniProtKB">
        <authorList>
            <consortium name="RefSeq"/>
        </authorList>
    </citation>
    <scope>IDENTIFICATION</scope>
    <source>
        <strain evidence="13">Airmid</strain>
    </source>
</reference>
<dbReference type="GO" id="GO:0005886">
    <property type="term" value="C:plasma membrane"/>
    <property type="evidence" value="ECO:0007669"/>
    <property type="project" value="TreeGrafter"/>
</dbReference>
<keyword evidence="5" id="KW-0547">Nucleotide-binding</keyword>
<dbReference type="OrthoDB" id="6497389at2759"/>
<evidence type="ECO:0000256" key="10">
    <source>
        <dbReference type="SAM" id="Phobius"/>
    </source>
</evidence>
<dbReference type="InterPro" id="IPR050352">
    <property type="entry name" value="ABCG_transporters"/>
</dbReference>
<dbReference type="InterPro" id="IPR013525">
    <property type="entry name" value="ABC2_TM"/>
</dbReference>
<evidence type="ECO:0000256" key="1">
    <source>
        <dbReference type="ARBA" id="ARBA00004141"/>
    </source>
</evidence>
<dbReference type="RefSeq" id="XP_027200755.1">
    <property type="nucleotide sequence ID" value="XM_027344954.1"/>
</dbReference>
<name>A0A6P6Y630_DERPT</name>
<dbReference type="PROSITE" id="PS00211">
    <property type="entry name" value="ABC_TRANSPORTER_1"/>
    <property type="match status" value="1"/>
</dbReference>
<evidence type="ECO:0000256" key="7">
    <source>
        <dbReference type="ARBA" id="ARBA00022989"/>
    </source>
</evidence>
<dbReference type="InterPro" id="IPR027417">
    <property type="entry name" value="P-loop_NTPase"/>
</dbReference>
<proteinExistence type="inferred from homology"/>
<dbReference type="Gene3D" id="3.40.50.300">
    <property type="entry name" value="P-loop containing nucleotide triphosphate hydrolases"/>
    <property type="match status" value="1"/>
</dbReference>
<dbReference type="InterPro" id="IPR043926">
    <property type="entry name" value="ABCG_dom"/>
</dbReference>
<organism evidence="12 13">
    <name type="scientific">Dermatophagoides pteronyssinus</name>
    <name type="common">European house dust mite</name>
    <dbReference type="NCBI Taxonomy" id="6956"/>
    <lineage>
        <taxon>Eukaryota</taxon>
        <taxon>Metazoa</taxon>
        <taxon>Ecdysozoa</taxon>
        <taxon>Arthropoda</taxon>
        <taxon>Chelicerata</taxon>
        <taxon>Arachnida</taxon>
        <taxon>Acari</taxon>
        <taxon>Acariformes</taxon>
        <taxon>Sarcoptiformes</taxon>
        <taxon>Astigmata</taxon>
        <taxon>Psoroptidia</taxon>
        <taxon>Analgoidea</taxon>
        <taxon>Pyroglyphidae</taxon>
        <taxon>Dermatophagoidinae</taxon>
        <taxon>Dermatophagoides</taxon>
    </lineage>
</organism>
<dbReference type="KEGG" id="dpte:113794813"/>
<evidence type="ECO:0000256" key="8">
    <source>
        <dbReference type="ARBA" id="ARBA00023136"/>
    </source>
</evidence>
<keyword evidence="3" id="KW-0813">Transport</keyword>
<feature type="transmembrane region" description="Helical" evidence="10">
    <location>
        <begin position="735"/>
        <end position="758"/>
    </location>
</feature>
<dbReference type="InParanoid" id="A0A6P6Y630"/>